<feature type="region of interest" description="Disordered" evidence="1">
    <location>
        <begin position="158"/>
        <end position="354"/>
    </location>
</feature>
<protein>
    <submittedName>
        <fullName evidence="2">Uncharacterized protein</fullName>
    </submittedName>
</protein>
<feature type="compositionally biased region" description="Basic and acidic residues" evidence="1">
    <location>
        <begin position="183"/>
        <end position="203"/>
    </location>
</feature>
<keyword evidence="3" id="KW-1185">Reference proteome</keyword>
<feature type="compositionally biased region" description="Polar residues" evidence="1">
    <location>
        <begin position="243"/>
        <end position="258"/>
    </location>
</feature>
<name>A0AAW0CD73_9AGAR</name>
<gene>
    <name evidence="2" type="ORF">VNI00_010985</name>
</gene>
<feature type="compositionally biased region" description="Basic residues" evidence="1">
    <location>
        <begin position="207"/>
        <end position="228"/>
    </location>
</feature>
<feature type="compositionally biased region" description="Basic and acidic residues" evidence="1">
    <location>
        <begin position="261"/>
        <end position="270"/>
    </location>
</feature>
<evidence type="ECO:0000313" key="2">
    <source>
        <dbReference type="EMBL" id="KAK7037493.1"/>
    </source>
</evidence>
<feature type="compositionally biased region" description="Basic and acidic residues" evidence="1">
    <location>
        <begin position="291"/>
        <end position="300"/>
    </location>
</feature>
<evidence type="ECO:0000313" key="3">
    <source>
        <dbReference type="Proteomes" id="UP001383192"/>
    </source>
</evidence>
<proteinExistence type="predicted"/>
<organism evidence="2 3">
    <name type="scientific">Paramarasmius palmivorus</name>
    <dbReference type="NCBI Taxonomy" id="297713"/>
    <lineage>
        <taxon>Eukaryota</taxon>
        <taxon>Fungi</taxon>
        <taxon>Dikarya</taxon>
        <taxon>Basidiomycota</taxon>
        <taxon>Agaricomycotina</taxon>
        <taxon>Agaricomycetes</taxon>
        <taxon>Agaricomycetidae</taxon>
        <taxon>Agaricales</taxon>
        <taxon>Marasmiineae</taxon>
        <taxon>Marasmiaceae</taxon>
        <taxon>Paramarasmius</taxon>
    </lineage>
</organism>
<dbReference type="AlphaFoldDB" id="A0AAW0CD73"/>
<comment type="caution">
    <text evidence="2">The sequence shown here is derived from an EMBL/GenBank/DDBJ whole genome shotgun (WGS) entry which is preliminary data.</text>
</comment>
<evidence type="ECO:0000256" key="1">
    <source>
        <dbReference type="SAM" id="MobiDB-lite"/>
    </source>
</evidence>
<dbReference type="EMBL" id="JAYKXP010000046">
    <property type="protein sequence ID" value="KAK7037493.1"/>
    <property type="molecule type" value="Genomic_DNA"/>
</dbReference>
<sequence>MPPRRPKQSTDTHEATVQTATSASTTILEDENLPIGLVAKTTGRRSTRKKAEDNKAVPMPKETSEPLTDPQPHAAATPPSNTRPPLPQTRRNVNSVAPARPAPHHTTAQVKAENAARQAMEEEQGKILQNKLDRIKELEAEVQKMNIMQKASILEVDKARPAKPKSSLRLGATNGDEADTEYIDVREVEEGSEKSDEGADYEAKQPAAKKSKRNTAGKKGQGKGRKTKNSTPSDSDDAIVNGKPTSPNDTPENINGGIQDSDVRDAMPKESKKKKAVKANMVISLNSEPEDDHKAPDALSKKKKVVVPKVDNPAPPPTVSRSSSIEPSSGRTAIPSESASRAQSENERDEKSKKKLRIRNVMRIRALLGIFRSSHGLYLCPPIFPMFRPISASLLRASNSECRLLLF</sequence>
<dbReference type="Proteomes" id="UP001383192">
    <property type="component" value="Unassembled WGS sequence"/>
</dbReference>
<feature type="compositionally biased region" description="Low complexity" evidence="1">
    <location>
        <begin position="319"/>
        <end position="329"/>
    </location>
</feature>
<feature type="region of interest" description="Disordered" evidence="1">
    <location>
        <begin position="1"/>
        <end position="125"/>
    </location>
</feature>
<accession>A0AAW0CD73</accession>
<reference evidence="2 3" key="1">
    <citation type="submission" date="2024-01" db="EMBL/GenBank/DDBJ databases">
        <title>A draft genome for a cacao thread blight-causing isolate of Paramarasmius palmivorus.</title>
        <authorList>
            <person name="Baruah I.K."/>
            <person name="Bukari Y."/>
            <person name="Amoako-Attah I."/>
            <person name="Meinhardt L.W."/>
            <person name="Bailey B.A."/>
            <person name="Cohen S.P."/>
        </authorList>
    </citation>
    <scope>NUCLEOTIDE SEQUENCE [LARGE SCALE GENOMIC DNA]</scope>
    <source>
        <strain evidence="2 3">GH-12</strain>
    </source>
</reference>